<dbReference type="AlphaFoldDB" id="A0A7X1AJ08"/>
<dbReference type="Proteomes" id="UP000520513">
    <property type="component" value="Unassembled WGS sequence"/>
</dbReference>
<evidence type="ECO:0000256" key="1">
    <source>
        <dbReference type="SAM" id="SignalP"/>
    </source>
</evidence>
<name>A0A7X1AJ08_9PSED</name>
<evidence type="ECO:0000313" key="4">
    <source>
        <dbReference type="Proteomes" id="UP000520513"/>
    </source>
</evidence>
<dbReference type="EMBL" id="JAAXCZ010000002">
    <property type="protein sequence ID" value="MBC2380210.1"/>
    <property type="molecule type" value="Genomic_DNA"/>
</dbReference>
<dbReference type="SUPFAM" id="SSF50494">
    <property type="entry name" value="Trypsin-like serine proteases"/>
    <property type="match status" value="1"/>
</dbReference>
<reference evidence="4 5" key="1">
    <citation type="submission" date="2020-04" db="EMBL/GenBank/DDBJ databases">
        <title>Pseudomonas crami sp. nov., a novel proteolytic bacterial species isolated from cream.</title>
        <authorList>
            <person name="Hofmann K."/>
            <person name="Woller A."/>
            <person name="Huptas C."/>
            <person name="Wenning M."/>
            <person name="Scherer S."/>
            <person name="Doll E.V."/>
        </authorList>
    </citation>
    <scope>NUCLEOTIDE SEQUENCE [LARGE SCALE GENOMIC DNA]</scope>
    <source>
        <strain evidence="2 5">WS 5096</strain>
        <strain evidence="3 4">WS 5106</strain>
    </source>
</reference>
<dbReference type="InterPro" id="IPR043504">
    <property type="entry name" value="Peptidase_S1_PA_chymotrypsin"/>
</dbReference>
<dbReference type="InterPro" id="IPR009003">
    <property type="entry name" value="Peptidase_S1_PA"/>
</dbReference>
<comment type="caution">
    <text evidence="3">The sequence shown here is derived from an EMBL/GenBank/DDBJ whole genome shotgun (WGS) entry which is preliminary data.</text>
</comment>
<dbReference type="RefSeq" id="WP_185704717.1">
    <property type="nucleotide sequence ID" value="NZ_JAAXCY010000002.1"/>
</dbReference>
<evidence type="ECO:0000313" key="3">
    <source>
        <dbReference type="EMBL" id="MBC2405439.1"/>
    </source>
</evidence>
<protein>
    <submittedName>
        <fullName evidence="3">S1 family peptidase</fullName>
    </submittedName>
</protein>
<keyword evidence="1" id="KW-0732">Signal</keyword>
<proteinExistence type="predicted"/>
<gene>
    <name evidence="2" type="ORF">HF209_04595</name>
    <name evidence="3" type="ORF">HF257_05440</name>
</gene>
<sequence length="527" mass="57921">MNRPYSLLCCALLAALSLPLWATPGDFGEGLTSTSPPRLLTNATRQHNHWSGVGRIRNDSFALCTATLLDTRDERGNSGPAYVITSSHCIHRLSGAVIKDRPLKGSITFNYFEDTLEKLKIYPLKTLKWGSSQGVDLALIELESPLATLINDGIEPLKLADAVPADGTNILALSAPAWNTLHLSACVQQSSEEVVEQPFVWRVTMKNQCQGIESGAFGGPLLDRATNTLFGILSATTIGRDAEKKCQRDTPCEVKNGQASWHADSNYGSPVTFLKQCFVKGVLTADAQTCDLYPATSITFTKHEPIQQYFVKTAKDQGQSITPRWNLAFTANTALYRYKATRRASECESPLNYSAPLPSKDAVIRDPIGPQTGMHFLCILGVESDQGVSRNSMRNAVTVAVELVEPATARKPDVKVVLDKHVLQNYTVLWHLAPPLINRVIYKYGPAAETDCAVHEGYQPLPPTESDDLDEALDLYGMPPQNQAPDAPAEKYAQFISTRNQPIKVCTYAYDQADQRSALREDLLKPR</sequence>
<dbReference type="Pfam" id="PF13365">
    <property type="entry name" value="Trypsin_2"/>
    <property type="match status" value="1"/>
</dbReference>
<keyword evidence="5" id="KW-1185">Reference proteome</keyword>
<evidence type="ECO:0000313" key="2">
    <source>
        <dbReference type="EMBL" id="MBC2380210.1"/>
    </source>
</evidence>
<dbReference type="EMBL" id="JAAXCY010000002">
    <property type="protein sequence ID" value="MBC2405439.1"/>
    <property type="molecule type" value="Genomic_DNA"/>
</dbReference>
<organism evidence="3 4">
    <name type="scientific">Pseudomonas cremoris</name>
    <dbReference type="NCBI Taxonomy" id="2724178"/>
    <lineage>
        <taxon>Bacteria</taxon>
        <taxon>Pseudomonadati</taxon>
        <taxon>Pseudomonadota</taxon>
        <taxon>Gammaproteobacteria</taxon>
        <taxon>Pseudomonadales</taxon>
        <taxon>Pseudomonadaceae</taxon>
        <taxon>Pseudomonas</taxon>
    </lineage>
</organism>
<dbReference type="Gene3D" id="2.40.10.10">
    <property type="entry name" value="Trypsin-like serine proteases"/>
    <property type="match status" value="2"/>
</dbReference>
<feature type="signal peptide" evidence="1">
    <location>
        <begin position="1"/>
        <end position="22"/>
    </location>
</feature>
<feature type="chain" id="PRO_5030681276" evidence="1">
    <location>
        <begin position="23"/>
        <end position="527"/>
    </location>
</feature>
<dbReference type="Proteomes" id="UP000534677">
    <property type="component" value="Unassembled WGS sequence"/>
</dbReference>
<accession>A0A7X1AJ08</accession>
<evidence type="ECO:0000313" key="5">
    <source>
        <dbReference type="Proteomes" id="UP000534677"/>
    </source>
</evidence>